<dbReference type="AlphaFoldDB" id="A0A8H8U613"/>
<evidence type="ECO:0000256" key="1">
    <source>
        <dbReference type="SAM" id="Phobius"/>
    </source>
</evidence>
<keyword evidence="1" id="KW-0472">Membrane</keyword>
<organism evidence="2 3">
    <name type="scientific">Lachnellula subtilissima</name>
    <dbReference type="NCBI Taxonomy" id="602034"/>
    <lineage>
        <taxon>Eukaryota</taxon>
        <taxon>Fungi</taxon>
        <taxon>Dikarya</taxon>
        <taxon>Ascomycota</taxon>
        <taxon>Pezizomycotina</taxon>
        <taxon>Leotiomycetes</taxon>
        <taxon>Helotiales</taxon>
        <taxon>Lachnaceae</taxon>
        <taxon>Lachnellula</taxon>
    </lineage>
</organism>
<dbReference type="PANTHER" id="PTHR33481:SF1">
    <property type="entry name" value="ENDONUCLEASE_EXONUCLEASE_PHOSPHATASE DOMAIN-CONTAINING PROTEIN-RELATED"/>
    <property type="match status" value="1"/>
</dbReference>
<keyword evidence="1" id="KW-1133">Transmembrane helix</keyword>
<evidence type="ECO:0000313" key="3">
    <source>
        <dbReference type="Proteomes" id="UP000462212"/>
    </source>
</evidence>
<dbReference type="PANTHER" id="PTHR33481">
    <property type="entry name" value="REVERSE TRANSCRIPTASE"/>
    <property type="match status" value="1"/>
</dbReference>
<dbReference type="EMBL" id="QGMJ01001296">
    <property type="protein sequence ID" value="TVY31757.1"/>
    <property type="molecule type" value="Genomic_DNA"/>
</dbReference>
<evidence type="ECO:0008006" key="4">
    <source>
        <dbReference type="Google" id="ProtNLM"/>
    </source>
</evidence>
<name>A0A8H8U613_9HELO</name>
<accession>A0A8H8U613</accession>
<sequence length="132" mass="14991">MLLLDIKGVYNYISKNRLLIILSNLALPNLVINLISPILFLIYIRGLFRLLVVKFISYINNITLSTILTSPRKNAKILQLVAKELFQLASENAIAFDPKKSELIHFHTSEAAKLAPLILLDSTMIYLKQIIK</sequence>
<keyword evidence="3" id="KW-1185">Reference proteome</keyword>
<feature type="transmembrane region" description="Helical" evidence="1">
    <location>
        <begin position="20"/>
        <end position="44"/>
    </location>
</feature>
<evidence type="ECO:0000313" key="2">
    <source>
        <dbReference type="EMBL" id="TVY31757.1"/>
    </source>
</evidence>
<protein>
    <recommendedName>
        <fullName evidence="4">Reverse transcriptase domain-containing protein</fullName>
    </recommendedName>
</protein>
<comment type="caution">
    <text evidence="2">The sequence shown here is derived from an EMBL/GenBank/DDBJ whole genome shotgun (WGS) entry which is preliminary data.</text>
</comment>
<gene>
    <name evidence="2" type="ORF">LSUB1_G008534</name>
</gene>
<proteinExistence type="predicted"/>
<keyword evidence="1" id="KW-0812">Transmembrane</keyword>
<dbReference type="OrthoDB" id="4939572at2759"/>
<reference evidence="2 3" key="1">
    <citation type="submission" date="2018-05" db="EMBL/GenBank/DDBJ databases">
        <title>Genome sequencing and assembly of the regulated plant pathogen Lachnellula willkommii and related sister species for the development of diagnostic species identification markers.</title>
        <authorList>
            <person name="Giroux E."/>
            <person name="Bilodeau G."/>
        </authorList>
    </citation>
    <scope>NUCLEOTIDE SEQUENCE [LARGE SCALE GENOMIC DNA]</scope>
    <source>
        <strain evidence="2 3">CBS 197.66</strain>
    </source>
</reference>
<dbReference type="Proteomes" id="UP000462212">
    <property type="component" value="Unassembled WGS sequence"/>
</dbReference>